<dbReference type="EMBL" id="JAVFKP010000004">
    <property type="protein sequence ID" value="MDQ4627680.1"/>
    <property type="molecule type" value="Genomic_DNA"/>
</dbReference>
<dbReference type="RefSeq" id="WP_092611284.1">
    <property type="nucleotide sequence ID" value="NZ_JAGRZK010000007.1"/>
</dbReference>
<dbReference type="SUPFAM" id="SSF56801">
    <property type="entry name" value="Acetyl-CoA synthetase-like"/>
    <property type="match status" value="1"/>
</dbReference>
<comment type="caution">
    <text evidence="1">The sequence shown here is derived from an EMBL/GenBank/DDBJ whole genome shotgun (WGS) entry which is preliminary data.</text>
</comment>
<organism evidence="1 2">
    <name type="scientific">Janthinobacterium lividum</name>
    <dbReference type="NCBI Taxonomy" id="29581"/>
    <lineage>
        <taxon>Bacteria</taxon>
        <taxon>Pseudomonadati</taxon>
        <taxon>Pseudomonadota</taxon>
        <taxon>Betaproteobacteria</taxon>
        <taxon>Burkholderiales</taxon>
        <taxon>Oxalobacteraceae</taxon>
        <taxon>Janthinobacterium</taxon>
    </lineage>
</organism>
<name>A0ABU0XVU9_9BURK</name>
<keyword evidence="2" id="KW-1185">Reference proteome</keyword>
<dbReference type="InterPro" id="IPR042099">
    <property type="entry name" value="ANL_N_sf"/>
</dbReference>
<dbReference type="Proteomes" id="UP001237592">
    <property type="component" value="Unassembled WGS sequence"/>
</dbReference>
<dbReference type="Gene3D" id="3.40.50.12780">
    <property type="entry name" value="N-terminal domain of ligase-like"/>
    <property type="match status" value="1"/>
</dbReference>
<proteinExistence type="predicted"/>
<dbReference type="InterPro" id="IPR053158">
    <property type="entry name" value="CapK_Type1_Caps_Biosynth"/>
</dbReference>
<sequence>MKKNVKKELFYGLRSLLRDNFLSRHLLARLRRNAQLDQAGMDRLQLNLLHATLQCAIDKLPYYAHIDKHFPVGDTLQVLRRDFPIIDKSTLLANRQRLYPNGGKTKPWYSVGKTSGTTGTPLTIFRSPLSVLYEMAFVWRHWECSGFRRGARSAVLRGDVVVPQSREAPPFWFYNRHDKQLMISSRHLKEGYMAAICDQLDAYAPAMLQAYPSTAFTLASYLQRQQRFLSIPLVFTSSEPLYPHQRALIEERFRARVSDMYGMAERVAFASACEFGAMHVNADYAYVEIVDDDGQPTTDFGFVVGTTLHNHVMPLVRYRLSDRARWKTGACACGRPFPVLEEISGKYEDAIFGGDGQPVSPSVLTFAFKGVEHILKSQVAQVAQDRWQIRIVPAPAFSKVQELALIENIRQLVDKDIMVEIVLTSDIPNTSSVKFRWVVNEHKKNK</sequence>
<keyword evidence="1" id="KW-0436">Ligase</keyword>
<protein>
    <submittedName>
        <fullName evidence="1">Phenylacetate--CoA ligase family protein</fullName>
    </submittedName>
</protein>
<reference evidence="1 2" key="1">
    <citation type="submission" date="2023-08" db="EMBL/GenBank/DDBJ databases">
        <title>Draft genome sequence of Janthinobacterium lividum.</title>
        <authorList>
            <person name="Chun B.H."/>
            <person name="Lee Y."/>
        </authorList>
    </citation>
    <scope>NUCLEOTIDE SEQUENCE [LARGE SCALE GENOMIC DNA]</scope>
    <source>
        <strain evidence="1 2">AMJK</strain>
    </source>
</reference>
<dbReference type="PANTHER" id="PTHR36932:SF1">
    <property type="entry name" value="CAPSULAR POLYSACCHARIDE BIOSYNTHESIS PROTEIN"/>
    <property type="match status" value="1"/>
</dbReference>
<gene>
    <name evidence="1" type="ORF">RB624_17455</name>
</gene>
<evidence type="ECO:0000313" key="2">
    <source>
        <dbReference type="Proteomes" id="UP001237592"/>
    </source>
</evidence>
<accession>A0ABU0XVU9</accession>
<evidence type="ECO:0000313" key="1">
    <source>
        <dbReference type="EMBL" id="MDQ4627680.1"/>
    </source>
</evidence>
<dbReference type="PANTHER" id="PTHR36932">
    <property type="entry name" value="CAPSULAR POLYSACCHARIDE BIOSYNTHESIS PROTEIN"/>
    <property type="match status" value="1"/>
</dbReference>
<dbReference type="GO" id="GO:0016874">
    <property type="term" value="F:ligase activity"/>
    <property type="evidence" value="ECO:0007669"/>
    <property type="project" value="UniProtKB-KW"/>
</dbReference>